<dbReference type="AlphaFoldDB" id="A0A836BUH2"/>
<accession>A0A836BUH2</accession>
<organism evidence="1 2">
    <name type="scientific">Edaphochlamys debaryana</name>
    <dbReference type="NCBI Taxonomy" id="47281"/>
    <lineage>
        <taxon>Eukaryota</taxon>
        <taxon>Viridiplantae</taxon>
        <taxon>Chlorophyta</taxon>
        <taxon>core chlorophytes</taxon>
        <taxon>Chlorophyceae</taxon>
        <taxon>CS clade</taxon>
        <taxon>Chlamydomonadales</taxon>
        <taxon>Chlamydomonadales incertae sedis</taxon>
        <taxon>Edaphochlamys</taxon>
    </lineage>
</organism>
<name>A0A836BUH2_9CHLO</name>
<dbReference type="OrthoDB" id="8785703at2759"/>
<dbReference type="Proteomes" id="UP000612055">
    <property type="component" value="Unassembled WGS sequence"/>
</dbReference>
<dbReference type="InterPro" id="IPR018247">
    <property type="entry name" value="EF_Hand_1_Ca_BS"/>
</dbReference>
<evidence type="ECO:0000313" key="1">
    <source>
        <dbReference type="EMBL" id="KAG2489072.1"/>
    </source>
</evidence>
<proteinExistence type="predicted"/>
<dbReference type="PROSITE" id="PS00018">
    <property type="entry name" value="EF_HAND_1"/>
    <property type="match status" value="1"/>
</dbReference>
<protein>
    <submittedName>
        <fullName evidence="1">Uncharacterized protein</fullName>
    </submittedName>
</protein>
<reference evidence="1" key="1">
    <citation type="journal article" date="2020" name="bioRxiv">
        <title>Comparative genomics of Chlamydomonas.</title>
        <authorList>
            <person name="Craig R.J."/>
            <person name="Hasan A.R."/>
            <person name="Ness R.W."/>
            <person name="Keightley P.D."/>
        </authorList>
    </citation>
    <scope>NUCLEOTIDE SEQUENCE</scope>
    <source>
        <strain evidence="1">CCAP 11/70</strain>
    </source>
</reference>
<dbReference type="EMBL" id="JAEHOE010000077">
    <property type="protein sequence ID" value="KAG2489072.1"/>
    <property type="molecule type" value="Genomic_DNA"/>
</dbReference>
<keyword evidence="2" id="KW-1185">Reference proteome</keyword>
<evidence type="ECO:0000313" key="2">
    <source>
        <dbReference type="Proteomes" id="UP000612055"/>
    </source>
</evidence>
<gene>
    <name evidence="1" type="ORF">HYH03_012508</name>
</gene>
<sequence>MPRTWTAGQKDRALKAGREAYDNLDPNAQDALWATFLQGATTRKRRWTRDDLWQFLQQQYSRGAANLGNFDELWNLVDANNSNSLDFFEVGTVVFLLRLNMTRCRACTGPILDDAMWTSRPRAHPNAADRFNVCLQCYDNRPDQYCSLYRVRHDPFVRMFTCSCCGAAHAETAAHLPGVPGHVFQRRVDGRMVCEWCAAWRCSGCGDTLWKPTPDPNLWSGQGLRCQGCAHAGRWGPYPPLDPSRHTNCPTCSPHVHTSTGHAQPQPWLHAHPPPAPPSTYVQQTYDYTPQQPQGHSYQYASCSYSQPGYHPPPPYSYNSYTPPPTLPVTYVTPSYSETLPQRCCHESCDKKGAMMGKIGGLVASVAAEAAVGALLGSAGCSIM</sequence>
<comment type="caution">
    <text evidence="1">The sequence shown here is derived from an EMBL/GenBank/DDBJ whole genome shotgun (WGS) entry which is preliminary data.</text>
</comment>